<dbReference type="Pfam" id="PF00132">
    <property type="entry name" value="Hexapep"/>
    <property type="match status" value="1"/>
</dbReference>
<dbReference type="AlphaFoldDB" id="A0A1J1DQJ5"/>
<accession>A0A1J1DQJ5</accession>
<organism evidence="1 2">
    <name type="scientific">Candidatus Desulfovibrio trichonymphae</name>
    <dbReference type="NCBI Taxonomy" id="1725232"/>
    <lineage>
        <taxon>Bacteria</taxon>
        <taxon>Pseudomonadati</taxon>
        <taxon>Thermodesulfobacteriota</taxon>
        <taxon>Desulfovibrionia</taxon>
        <taxon>Desulfovibrionales</taxon>
        <taxon>Desulfovibrionaceae</taxon>
        <taxon>Desulfovibrio</taxon>
    </lineage>
</organism>
<dbReference type="Gene3D" id="2.160.10.10">
    <property type="entry name" value="Hexapeptide repeat proteins"/>
    <property type="match status" value="1"/>
</dbReference>
<keyword evidence="1" id="KW-0808">Transferase</keyword>
<dbReference type="GO" id="GO:0016740">
    <property type="term" value="F:transferase activity"/>
    <property type="evidence" value="ECO:0007669"/>
    <property type="project" value="UniProtKB-KW"/>
</dbReference>
<dbReference type="PANTHER" id="PTHR23416">
    <property type="entry name" value="SIALIC ACID SYNTHASE-RELATED"/>
    <property type="match status" value="1"/>
</dbReference>
<dbReference type="CDD" id="cd04647">
    <property type="entry name" value="LbH_MAT_like"/>
    <property type="match status" value="1"/>
</dbReference>
<dbReference type="InterPro" id="IPR001451">
    <property type="entry name" value="Hexapep"/>
</dbReference>
<gene>
    <name evidence="1" type="primary">wbbJ</name>
    <name evidence="1" type="ORF">RSDT_0593</name>
</gene>
<proteinExistence type="predicted"/>
<dbReference type="InterPro" id="IPR051159">
    <property type="entry name" value="Hexapeptide_acetyltransf"/>
</dbReference>
<dbReference type="KEGG" id="dtr:RSDT_0593"/>
<dbReference type="Proteomes" id="UP000242645">
    <property type="component" value="Chromosome"/>
</dbReference>
<evidence type="ECO:0000313" key="2">
    <source>
        <dbReference type="Proteomes" id="UP000242645"/>
    </source>
</evidence>
<dbReference type="EMBL" id="AP017368">
    <property type="protein sequence ID" value="BAV92105.1"/>
    <property type="molecule type" value="Genomic_DNA"/>
</dbReference>
<sequence>MQAPPRKTRIAAVLEELWIACFAWLPTSLGLAARLAAWRPLFGVCGSVRFGTALTLAACRNMRLSDGVRLGRGSFITANNGLLILGENVAVSPCVHLGADDGVIEIGAYTAIGPGTVLRAANHRFSRQQTPIMHQGHEPGKIIIEEDVWIAANCVITPDVRIGRGAVVGAGAVVTRDVEPFAIVAGVPAKMIGRRGENI</sequence>
<reference evidence="1 2" key="1">
    <citation type="journal article" date="2017" name="ISME J.">
        <title>Genome of 'Ca. Desulfovibrio trichonymphae', an H2-oxidizing bacterium in a tripartite symbiotic system within a protist cell in the termite gut.</title>
        <authorList>
            <person name="Kuwahara H."/>
            <person name="Yuki M."/>
            <person name="Izawa K."/>
            <person name="Ohkuma M."/>
            <person name="Hongoh Y."/>
        </authorList>
    </citation>
    <scope>NUCLEOTIDE SEQUENCE [LARGE SCALE GENOMIC DNA]</scope>
    <source>
        <strain evidence="1 2">Rs-N31</strain>
    </source>
</reference>
<name>A0A1J1DQJ5_9BACT</name>
<dbReference type="InterPro" id="IPR011004">
    <property type="entry name" value="Trimer_LpxA-like_sf"/>
</dbReference>
<keyword evidence="2" id="KW-1185">Reference proteome</keyword>
<dbReference type="RefSeq" id="WP_231941761.1">
    <property type="nucleotide sequence ID" value="NZ_AP017368.1"/>
</dbReference>
<dbReference type="SUPFAM" id="SSF51161">
    <property type="entry name" value="Trimeric LpxA-like enzymes"/>
    <property type="match status" value="1"/>
</dbReference>
<protein>
    <submittedName>
        <fullName evidence="1">Putative LPS biosynthesis O-acetyl transferase WbbJ</fullName>
    </submittedName>
</protein>
<evidence type="ECO:0000313" key="1">
    <source>
        <dbReference type="EMBL" id="BAV92105.1"/>
    </source>
</evidence>